<dbReference type="PANTHER" id="PTHR43775">
    <property type="entry name" value="FATTY ACID SYNTHASE"/>
    <property type="match status" value="1"/>
</dbReference>
<dbReference type="InterPro" id="IPR020806">
    <property type="entry name" value="PKS_PP-bd"/>
</dbReference>
<dbReference type="SMART" id="SM00822">
    <property type="entry name" value="PKS_KR"/>
    <property type="match status" value="1"/>
</dbReference>
<dbReference type="GO" id="GO:0044550">
    <property type="term" value="P:secondary metabolite biosynthetic process"/>
    <property type="evidence" value="ECO:0007669"/>
    <property type="project" value="TreeGrafter"/>
</dbReference>
<dbReference type="InterPro" id="IPR014031">
    <property type="entry name" value="Ketoacyl_synth_C"/>
</dbReference>
<proteinExistence type="predicted"/>
<feature type="region of interest" description="N-terminal hotdog fold" evidence="6">
    <location>
        <begin position="937"/>
        <end position="1057"/>
    </location>
</feature>
<dbReference type="GO" id="GO:0004315">
    <property type="term" value="F:3-oxoacyl-[acyl-carrier-protein] synthase activity"/>
    <property type="evidence" value="ECO:0007669"/>
    <property type="project" value="InterPro"/>
</dbReference>
<dbReference type="InterPro" id="IPR049900">
    <property type="entry name" value="PKS_mFAS_DH"/>
</dbReference>
<dbReference type="CDD" id="cd05274">
    <property type="entry name" value="KR_FAS_SDR_x"/>
    <property type="match status" value="1"/>
</dbReference>
<evidence type="ECO:0000313" key="12">
    <source>
        <dbReference type="Proteomes" id="UP000651452"/>
    </source>
</evidence>
<dbReference type="InterPro" id="IPR014030">
    <property type="entry name" value="Ketoacyl_synth_N"/>
</dbReference>
<dbReference type="OrthoDB" id="5334845at2759"/>
<dbReference type="InterPro" id="IPR036736">
    <property type="entry name" value="ACP-like_sf"/>
</dbReference>
<evidence type="ECO:0000256" key="5">
    <source>
        <dbReference type="ARBA" id="ARBA00038879"/>
    </source>
</evidence>
<protein>
    <recommendedName>
        <fullName evidence="5">6-methylsalicylic acid synthase</fullName>
        <ecNumber evidence="5">2.3.1.165</ecNumber>
    </recommendedName>
</protein>
<dbReference type="Gene3D" id="3.40.47.10">
    <property type="match status" value="1"/>
</dbReference>
<keyword evidence="2" id="KW-0597">Phosphoprotein</keyword>
<evidence type="ECO:0000256" key="2">
    <source>
        <dbReference type="ARBA" id="ARBA00022553"/>
    </source>
</evidence>
<dbReference type="InterPro" id="IPR020841">
    <property type="entry name" value="PKS_Beta-ketoAc_synthase_dom"/>
</dbReference>
<dbReference type="InterPro" id="IPR016039">
    <property type="entry name" value="Thiolase-like"/>
</dbReference>
<dbReference type="Gene3D" id="3.10.129.110">
    <property type="entry name" value="Polyketide synthase dehydratase"/>
    <property type="match status" value="1"/>
</dbReference>
<organism evidence="11 12">
    <name type="scientific">Ascochyta lentis</name>
    <dbReference type="NCBI Taxonomy" id="205686"/>
    <lineage>
        <taxon>Eukaryota</taxon>
        <taxon>Fungi</taxon>
        <taxon>Dikarya</taxon>
        <taxon>Ascomycota</taxon>
        <taxon>Pezizomycotina</taxon>
        <taxon>Dothideomycetes</taxon>
        <taxon>Pleosporomycetidae</taxon>
        <taxon>Pleosporales</taxon>
        <taxon>Pleosporineae</taxon>
        <taxon>Didymellaceae</taxon>
        <taxon>Ascochyta</taxon>
    </lineage>
</organism>
<dbReference type="Pfam" id="PF00698">
    <property type="entry name" value="Acyl_transf_1"/>
    <property type="match status" value="1"/>
</dbReference>
<dbReference type="Pfam" id="PF16197">
    <property type="entry name" value="KAsynt_C_assoc"/>
    <property type="match status" value="1"/>
</dbReference>
<dbReference type="SMART" id="SM00825">
    <property type="entry name" value="PKS_KS"/>
    <property type="match status" value="1"/>
</dbReference>
<evidence type="ECO:0000259" key="10">
    <source>
        <dbReference type="PROSITE" id="PS52019"/>
    </source>
</evidence>
<feature type="active site" description="Proton acceptor; for dehydratase activity" evidence="6">
    <location>
        <position position="969"/>
    </location>
</feature>
<dbReference type="SUPFAM" id="SSF51735">
    <property type="entry name" value="NAD(P)-binding Rossmann-fold domains"/>
    <property type="match status" value="2"/>
</dbReference>
<dbReference type="PROSITE" id="PS52004">
    <property type="entry name" value="KS3_2"/>
    <property type="match status" value="1"/>
</dbReference>
<dbReference type="Gene3D" id="3.40.50.720">
    <property type="entry name" value="NAD(P)-binding Rossmann-like Domain"/>
    <property type="match status" value="1"/>
</dbReference>
<dbReference type="Pfam" id="PF02801">
    <property type="entry name" value="Ketoacyl-synt_C"/>
    <property type="match status" value="1"/>
</dbReference>
<comment type="caution">
    <text evidence="11">The sequence shown here is derived from an EMBL/GenBank/DDBJ whole genome shotgun (WGS) entry which is preliminary data.</text>
</comment>
<dbReference type="SUPFAM" id="SSF55048">
    <property type="entry name" value="Probable ACP-binding domain of malonyl-CoA ACP transacylase"/>
    <property type="match status" value="1"/>
</dbReference>
<dbReference type="InterPro" id="IPR042104">
    <property type="entry name" value="PKS_dehydratase_sf"/>
</dbReference>
<name>A0A8H7J1N8_9PLEO</name>
<feature type="region of interest" description="C-terminal hotdog fold" evidence="6">
    <location>
        <begin position="1072"/>
        <end position="1214"/>
    </location>
</feature>
<dbReference type="PROSITE" id="PS00012">
    <property type="entry name" value="PHOSPHOPANTETHEINE"/>
    <property type="match status" value="1"/>
</dbReference>
<dbReference type="InterPro" id="IPR006162">
    <property type="entry name" value="Ppantetheine_attach_site"/>
</dbReference>
<dbReference type="CDD" id="cd00833">
    <property type="entry name" value="PKS"/>
    <property type="match status" value="1"/>
</dbReference>
<feature type="active site" description="Proton donor; for dehydratase activity" evidence="6">
    <location>
        <position position="1133"/>
    </location>
</feature>
<dbReference type="SMART" id="SM00823">
    <property type="entry name" value="PKS_PP"/>
    <property type="match status" value="1"/>
</dbReference>
<dbReference type="Gene3D" id="1.10.1200.10">
    <property type="entry name" value="ACP-like"/>
    <property type="match status" value="1"/>
</dbReference>
<dbReference type="PROSITE" id="PS00606">
    <property type="entry name" value="KS3_1"/>
    <property type="match status" value="1"/>
</dbReference>
<evidence type="ECO:0000259" key="9">
    <source>
        <dbReference type="PROSITE" id="PS52004"/>
    </source>
</evidence>
<accession>A0A8H7J1N8</accession>
<dbReference type="EMBL" id="RZGK01000009">
    <property type="protein sequence ID" value="KAF9696274.1"/>
    <property type="molecule type" value="Genomic_DNA"/>
</dbReference>
<evidence type="ECO:0000256" key="3">
    <source>
        <dbReference type="ARBA" id="ARBA00022679"/>
    </source>
</evidence>
<feature type="domain" description="PKS/mFAS DH" evidence="10">
    <location>
        <begin position="937"/>
        <end position="1214"/>
    </location>
</feature>
<sequence>MHSRNGSSTPSSRSAFEVLDLHTPQAGRPNTEDVAIVGLSCRTAGGNNTPEKLWDFLLEKKNASGEIPAQRWEPWRQRDPRNGKILDNIIRKGYFLDNLENFDAAFFGISPKEAELMDPHQRLALELSWEALENAGIDPKKLTGSDTAVYMGVDSDDYSRMLMEDLPTIEAWSGIGTAYHGIPNRISYHLGLQGPSTAVDAACASSLIAIHLARQAIVSGESTVAICGGVNVICAPGLTHMLQKAGALTAEGVCRSFDDAACGYARGEGGAVVVLKRLSAAIEDDDNILAVMKSSASAQDGKTNGIMAPNSKAQELVARQALLRAGNIDPHTINYVEAHATSTSLGDPTEISAIAQVYGAGRSSGSPCYVGSIKPNVGHLEAAAGAIGFIKSVLSVQKGVIAPQTLLNKLNTKIDWASSGLEVVREQKAWPDRDVRRAAVCCYGYGGSVCHAILEQAPARSHQLERSHQVPDTGLSIRSNTATVLTLSAIQEKRLPAIAASLAHWLSSRDGMSEDLHAVARTMSQHRAAHDYRASFVIPTNNHDYAVRSLTEFAKGRPDQWTTSNRVLDSAVQKGAVWVFSGHGAQWSNMGRELLRNPVFYCTLSSLDVIVQEEAGFSAVTALERGDLGDSTKIQVITYAVQIGLTALLKSKGVTPQAIIGHSVGEIAAAVAAGCLTEHEGAIIVSRRAKLYAHVQGEGAMALVTLPFATVAQQLVGRGDIVAAIRSSPSSCVVSGSTQAVEWYVKRLEKQSVKSWRVQTDIGFHSPMLEQLVSALQEGLGQSINPQPAVVPIYSTSALDPRTSSLRNIDYWTKNMVDPVWLVDAVDAAVDDGFRVFMEISTHPIISHSISETLSARSIDEFAAFGVMAKETSPERSILKAVAQLHTLGGNVDLGALHGQGPWSTKVPNTPWVHKPYWKKISTGSRPAAQQHDVDTHTVLGALTEIAGTNTKVWTTTLDDSTKPYPLTHPLDGTEIIPAAVYCNTFQRATGATMLDNLELRVPTPMAADKRELQIIVENKEVRMASRLRGETSGTTEVDHAWIQHSAAKFTKTDITSHQQTLSISAIKNRIGAQLPNDFAWKYLQSIGVSGIAFPWAVLEHFGNEKEMLVKMDMDLDSPTMAWDAQSWAPFLDAATSVGSSIFFKSVRMRIVSGIDQVIFLSRDVPPKTGYLFIEESSEGENLKADISILSEDGLLLTKIKGMRFSDVEALSDKSTGVGSLVHRLTWVPPKFSETPLAMNNVVVVSADSPTLDNYVNTLEIVAQRVVTVPFSEDLERPEVMDLLQQKHTVVIYLPGAVDDIAEVSKRAHAFTWDAARILSILADVPSTPKLFVIADSAYKSQSPTCLAQYPLYGFSRVAASEYPDVWGGLIDNEGPAFPLLSVKYVKKQSVVRVQDGLPRVARLRPFDKDQHQSAQTKSLLPQPHGTYLITGGFGDIGLEVLEFLVQKGARRIIVVSRRGLPPRRDWPSASGSMASVVSKIRKLENLGATIYALALDIGSSTASIELSAALDRLSLPPVLGVVHAAGVSGYGYIKDTTSSSYADVMDPKIQGALNLHNLFSCKTLDFFVFFSSIGQIIGTPGQSAYAASNAFLDGLAAHRRSQGCNSISIQWTAWRALGLASDTALVDLELQSKGVTDITVEEGFQAWMHLSNIDTDHAVVTRTRVLNADEPLPCELIADVVQRRSAPTTTSITSSTKAEPKPRSGPELRVHLNAEIKGCLSRVLHLDVEEIDDRAAIADLGVDSVMTVALRQQLQKAMGITVPPTLTWNHPTVGHLVEWFYGKSERE</sequence>
<evidence type="ECO:0000256" key="4">
    <source>
        <dbReference type="ARBA" id="ARBA00023268"/>
    </source>
</evidence>
<keyword evidence="3" id="KW-0808">Transferase</keyword>
<dbReference type="PROSITE" id="PS52019">
    <property type="entry name" value="PKS_MFAS_DH"/>
    <property type="match status" value="1"/>
</dbReference>
<dbReference type="Pfam" id="PF21089">
    <property type="entry name" value="PKS_DH_N"/>
    <property type="match status" value="1"/>
</dbReference>
<dbReference type="SUPFAM" id="SSF47336">
    <property type="entry name" value="ACP-like"/>
    <property type="match status" value="1"/>
</dbReference>
<dbReference type="InterPro" id="IPR009081">
    <property type="entry name" value="PP-bd_ACP"/>
</dbReference>
<evidence type="ECO:0000256" key="1">
    <source>
        <dbReference type="ARBA" id="ARBA00022450"/>
    </source>
</evidence>
<dbReference type="SUPFAM" id="SSF53901">
    <property type="entry name" value="Thiolase-like"/>
    <property type="match status" value="1"/>
</dbReference>
<dbReference type="GO" id="GO:0050641">
    <property type="term" value="F:6-methylsalicylic acid synthase activity"/>
    <property type="evidence" value="ECO:0007669"/>
    <property type="project" value="UniProtKB-EC"/>
</dbReference>
<dbReference type="InterPro" id="IPR016035">
    <property type="entry name" value="Acyl_Trfase/lysoPLipase"/>
</dbReference>
<evidence type="ECO:0000313" key="11">
    <source>
        <dbReference type="EMBL" id="KAF9696274.1"/>
    </source>
</evidence>
<feature type="domain" description="Ketosynthase family 3 (KS3)" evidence="9">
    <location>
        <begin position="31"/>
        <end position="456"/>
    </location>
</feature>
<dbReference type="Gene3D" id="3.40.366.10">
    <property type="entry name" value="Malonyl-Coenzyme A Acyl Carrier Protein, domain 2"/>
    <property type="match status" value="1"/>
</dbReference>
<dbReference type="InterPro" id="IPR001227">
    <property type="entry name" value="Ac_transferase_dom_sf"/>
</dbReference>
<dbReference type="SMART" id="SM00827">
    <property type="entry name" value="PKS_AT"/>
    <property type="match status" value="1"/>
</dbReference>
<dbReference type="Pfam" id="PF08659">
    <property type="entry name" value="KR"/>
    <property type="match status" value="1"/>
</dbReference>
<gene>
    <name evidence="11" type="ORF">EKO04_005193</name>
</gene>
<dbReference type="SMART" id="SM01294">
    <property type="entry name" value="PKS_PP_betabranch"/>
    <property type="match status" value="1"/>
</dbReference>
<evidence type="ECO:0000256" key="6">
    <source>
        <dbReference type="PROSITE-ProRule" id="PRU01363"/>
    </source>
</evidence>
<dbReference type="PANTHER" id="PTHR43775:SF22">
    <property type="entry name" value="SYNTHASE, PUTATIVE (JCVI)-RELATED"/>
    <property type="match status" value="1"/>
</dbReference>
<dbReference type="InterPro" id="IPR057326">
    <property type="entry name" value="KR_dom"/>
</dbReference>
<feature type="region of interest" description="Disordered" evidence="7">
    <location>
        <begin position="1688"/>
        <end position="1707"/>
    </location>
</feature>
<keyword evidence="12" id="KW-1185">Reference proteome</keyword>
<dbReference type="InterPro" id="IPR014043">
    <property type="entry name" value="Acyl_transferase_dom"/>
</dbReference>
<dbReference type="Gene3D" id="3.30.70.250">
    <property type="entry name" value="Malonyl-CoA ACP transacylase, ACP-binding"/>
    <property type="match status" value="1"/>
</dbReference>
<keyword evidence="4" id="KW-0511">Multifunctional enzyme</keyword>
<dbReference type="InterPro" id="IPR036291">
    <property type="entry name" value="NAD(P)-bd_dom_sf"/>
</dbReference>
<dbReference type="Pfam" id="PF00550">
    <property type="entry name" value="PP-binding"/>
    <property type="match status" value="1"/>
</dbReference>
<dbReference type="PROSITE" id="PS50075">
    <property type="entry name" value="CARRIER"/>
    <property type="match status" value="1"/>
</dbReference>
<dbReference type="EC" id="2.3.1.165" evidence="5"/>
<dbReference type="SUPFAM" id="SSF52151">
    <property type="entry name" value="FabD/lysophospholipase-like"/>
    <property type="match status" value="1"/>
</dbReference>
<dbReference type="InterPro" id="IPR018201">
    <property type="entry name" value="Ketoacyl_synth_AS"/>
</dbReference>
<dbReference type="InterPro" id="IPR049552">
    <property type="entry name" value="PKS_DH_N"/>
</dbReference>
<feature type="domain" description="Carrier" evidence="8">
    <location>
        <begin position="1711"/>
        <end position="1785"/>
    </location>
</feature>
<reference evidence="11" key="1">
    <citation type="submission" date="2018-12" db="EMBL/GenBank/DDBJ databases">
        <authorList>
            <person name="Syme R.A."/>
            <person name="Farfan-Caceres L."/>
            <person name="Lichtenzveig J."/>
        </authorList>
    </citation>
    <scope>NUCLEOTIDE SEQUENCE</scope>
    <source>
        <strain evidence="11">Al4</strain>
    </source>
</reference>
<keyword evidence="1" id="KW-0596">Phosphopantetheine</keyword>
<dbReference type="Proteomes" id="UP000651452">
    <property type="component" value="Unassembled WGS sequence"/>
</dbReference>
<reference evidence="11" key="2">
    <citation type="submission" date="2020-09" db="EMBL/GenBank/DDBJ databases">
        <title>Reference genome assembly for Australian Ascochyta lentis isolate Al4.</title>
        <authorList>
            <person name="Lee R.C."/>
            <person name="Farfan-Caceres L.M."/>
            <person name="Debler J.W."/>
            <person name="Williams A.H."/>
            <person name="Henares B.M."/>
        </authorList>
    </citation>
    <scope>NUCLEOTIDE SEQUENCE</scope>
    <source>
        <strain evidence="11">Al4</strain>
    </source>
</reference>
<dbReference type="InterPro" id="IPR013968">
    <property type="entry name" value="PKS_KR"/>
</dbReference>
<dbReference type="GO" id="GO:0006633">
    <property type="term" value="P:fatty acid biosynthetic process"/>
    <property type="evidence" value="ECO:0007669"/>
    <property type="project" value="InterPro"/>
</dbReference>
<evidence type="ECO:0000259" key="8">
    <source>
        <dbReference type="PROSITE" id="PS50075"/>
    </source>
</evidence>
<dbReference type="InterPro" id="IPR032821">
    <property type="entry name" value="PKS_assoc"/>
</dbReference>
<dbReference type="GO" id="GO:0004312">
    <property type="term" value="F:fatty acid synthase activity"/>
    <property type="evidence" value="ECO:0007669"/>
    <property type="project" value="TreeGrafter"/>
</dbReference>
<dbReference type="Pfam" id="PF00109">
    <property type="entry name" value="ketoacyl-synt"/>
    <property type="match status" value="1"/>
</dbReference>
<dbReference type="GO" id="GO:0031177">
    <property type="term" value="F:phosphopantetheine binding"/>
    <property type="evidence" value="ECO:0007669"/>
    <property type="project" value="InterPro"/>
</dbReference>
<dbReference type="InterPro" id="IPR016036">
    <property type="entry name" value="Malonyl_transacylase_ACP-bd"/>
</dbReference>
<dbReference type="InterPro" id="IPR050091">
    <property type="entry name" value="PKS_NRPS_Biosynth_Enz"/>
</dbReference>
<evidence type="ECO:0000256" key="7">
    <source>
        <dbReference type="SAM" id="MobiDB-lite"/>
    </source>
</evidence>